<dbReference type="GO" id="GO:0006777">
    <property type="term" value="P:Mo-molybdopterin cofactor biosynthetic process"/>
    <property type="evidence" value="ECO:0007669"/>
    <property type="project" value="UniProtKB-UniRule"/>
</dbReference>
<gene>
    <name evidence="9" type="ORF">GCM10011335_09900</name>
</gene>
<dbReference type="GO" id="GO:0061599">
    <property type="term" value="F:molybdopterin molybdotransferase activity"/>
    <property type="evidence" value="ECO:0007669"/>
    <property type="project" value="UniProtKB-UniRule"/>
</dbReference>
<keyword evidence="6" id="KW-0500">Molybdenum</keyword>
<dbReference type="NCBIfam" id="NF011068">
    <property type="entry name" value="PRK14498.1"/>
    <property type="match status" value="1"/>
</dbReference>
<dbReference type="Pfam" id="PF00994">
    <property type="entry name" value="MoCF_biosynth"/>
    <property type="match status" value="1"/>
</dbReference>
<dbReference type="Gene3D" id="3.90.105.10">
    <property type="entry name" value="Molybdopterin biosynthesis moea protein, domain 2"/>
    <property type="match status" value="1"/>
</dbReference>
<evidence type="ECO:0000256" key="3">
    <source>
        <dbReference type="ARBA" id="ARBA00010763"/>
    </source>
</evidence>
<dbReference type="Pfam" id="PF03453">
    <property type="entry name" value="MoeA_N"/>
    <property type="match status" value="1"/>
</dbReference>
<evidence type="ECO:0000256" key="5">
    <source>
        <dbReference type="ARBA" id="ARBA00047317"/>
    </source>
</evidence>
<organism evidence="9 10">
    <name type="scientific">Aureimonas glaciei</name>
    <dbReference type="NCBI Taxonomy" id="1776957"/>
    <lineage>
        <taxon>Bacteria</taxon>
        <taxon>Pseudomonadati</taxon>
        <taxon>Pseudomonadota</taxon>
        <taxon>Alphaproteobacteria</taxon>
        <taxon>Hyphomicrobiales</taxon>
        <taxon>Aurantimonadaceae</taxon>
        <taxon>Aureimonas</taxon>
    </lineage>
</organism>
<dbReference type="EC" id="2.10.1.1" evidence="6"/>
<sequence length="661" mass="68153">MSSFPPKSRDLPPQGGASGLEQNQFLTILSREEALARFETALFGPGQTSDRGSQSRSLAEALGMPLAGDVLAPGDVPPFDRSNVDGFALRAADTATASEDRPAVLALNGETIACGTAPTLAVARGTATPIATGGVVPRGADAVIMVEHSSVADDGVIAFRRAATAGQFIAYAGSDMAGGDVLLRAGTLLGAREIGILAGAGIAEVRVTAKPRVAVLSTGDELVQPGEPLRPASVHDANGAIIAAAVTENGGIARFLGAFPDDEAVLEAAMRAALIDHDMLILSGGTSKGAGDVSHRIVSRLGAPGIIAHGVALKPGKPLCLAVCDGKPVVILPGFPTSAIFTFHDMVAPVLRRMAGLPPRAENTVEASVPVRIPSELGRTEFVMVSLVEAASGLVAYPTGKGSGAITSFATADGFLRIEALADHLPAGSRTTVQLLTPQLRLPDLVVIGSHCTGLDRVLTPLVRAGLGVRSLAVGSLGGLAAARRGECDLAPIHLFDAQTETYNTPFLAPGLELVPGWRRLQGFVFRRDDPRFAGLGAAAEAVEAALADPDCLMVNRNQGAGTRILIDALLGAARPGGYWNQPRSHHAVAAAVVQGRADWGVTIRPVAEAKGLGFLPLAEEHYDFALVAARRDRPAVIAFLAALQDPAVRQSLEEAGFTPA</sequence>
<evidence type="ECO:0000256" key="2">
    <source>
        <dbReference type="ARBA" id="ARBA00005046"/>
    </source>
</evidence>
<dbReference type="SMART" id="SM00852">
    <property type="entry name" value="MoCF_biosynth"/>
    <property type="match status" value="1"/>
</dbReference>
<evidence type="ECO:0000256" key="7">
    <source>
        <dbReference type="SAM" id="MobiDB-lite"/>
    </source>
</evidence>
<dbReference type="InterPro" id="IPR001453">
    <property type="entry name" value="MoaB/Mog_dom"/>
</dbReference>
<dbReference type="PROSITE" id="PS01079">
    <property type="entry name" value="MOCF_BIOSYNTHESIS_2"/>
    <property type="match status" value="1"/>
</dbReference>
<evidence type="ECO:0000313" key="9">
    <source>
        <dbReference type="EMBL" id="GGD09056.1"/>
    </source>
</evidence>
<protein>
    <recommendedName>
        <fullName evidence="6">Molybdopterin molybdenumtransferase</fullName>
        <ecNumber evidence="6">2.10.1.1</ecNumber>
    </recommendedName>
</protein>
<evidence type="ECO:0000256" key="1">
    <source>
        <dbReference type="ARBA" id="ARBA00002901"/>
    </source>
</evidence>
<comment type="function">
    <text evidence="1 6">Catalyzes the insertion of molybdate into adenylated molybdopterin with the concomitant release of AMP.</text>
</comment>
<dbReference type="Gene3D" id="2.40.340.10">
    <property type="entry name" value="MoeA, C-terminal, domain IV"/>
    <property type="match status" value="1"/>
</dbReference>
<accession>A0A917D8K9</accession>
<dbReference type="Proteomes" id="UP000613160">
    <property type="component" value="Unassembled WGS sequence"/>
</dbReference>
<dbReference type="InterPro" id="IPR005111">
    <property type="entry name" value="MoeA_C_domain_IV"/>
</dbReference>
<dbReference type="Pfam" id="PF12727">
    <property type="entry name" value="PBP_like"/>
    <property type="match status" value="1"/>
</dbReference>
<dbReference type="InterPro" id="IPR038987">
    <property type="entry name" value="MoeA-like"/>
</dbReference>
<keyword evidence="4 6" id="KW-0501">Molybdenum cofactor biosynthesis</keyword>
<reference evidence="9" key="1">
    <citation type="journal article" date="2014" name="Int. J. Syst. Evol. Microbiol.">
        <title>Complete genome sequence of Corynebacterium casei LMG S-19264T (=DSM 44701T), isolated from a smear-ripened cheese.</title>
        <authorList>
            <consortium name="US DOE Joint Genome Institute (JGI-PGF)"/>
            <person name="Walter F."/>
            <person name="Albersmeier A."/>
            <person name="Kalinowski J."/>
            <person name="Ruckert C."/>
        </authorList>
    </citation>
    <scope>NUCLEOTIDE SEQUENCE</scope>
    <source>
        <strain evidence="9">CGMCC 1.15493</strain>
    </source>
</reference>
<dbReference type="EMBL" id="BMJJ01000002">
    <property type="protein sequence ID" value="GGD09056.1"/>
    <property type="molecule type" value="Genomic_DNA"/>
</dbReference>
<dbReference type="InterPro" id="IPR024370">
    <property type="entry name" value="PBP_domain"/>
</dbReference>
<keyword evidence="6" id="KW-0479">Metal-binding</keyword>
<evidence type="ECO:0000256" key="4">
    <source>
        <dbReference type="ARBA" id="ARBA00023150"/>
    </source>
</evidence>
<dbReference type="SUPFAM" id="SSF63882">
    <property type="entry name" value="MoeA N-terminal region -like"/>
    <property type="match status" value="1"/>
</dbReference>
<evidence type="ECO:0000259" key="8">
    <source>
        <dbReference type="SMART" id="SM00852"/>
    </source>
</evidence>
<dbReference type="InterPro" id="IPR036688">
    <property type="entry name" value="MoeA_C_domain_IV_sf"/>
</dbReference>
<dbReference type="SUPFAM" id="SSF53218">
    <property type="entry name" value="Molybdenum cofactor biosynthesis proteins"/>
    <property type="match status" value="1"/>
</dbReference>
<dbReference type="SUPFAM" id="SSF63867">
    <property type="entry name" value="MoeA C-terminal domain-like"/>
    <property type="match status" value="1"/>
</dbReference>
<dbReference type="InterPro" id="IPR036135">
    <property type="entry name" value="MoeA_linker/N_sf"/>
</dbReference>
<comment type="cofactor">
    <cofactor evidence="6">
        <name>Mg(2+)</name>
        <dbReference type="ChEBI" id="CHEBI:18420"/>
    </cofactor>
</comment>
<comment type="pathway">
    <text evidence="2 6">Cofactor biosynthesis; molybdopterin biosynthesis.</text>
</comment>
<dbReference type="InterPro" id="IPR008284">
    <property type="entry name" value="MoCF_biosynth_CS"/>
</dbReference>
<reference evidence="9" key="2">
    <citation type="submission" date="2020-09" db="EMBL/GenBank/DDBJ databases">
        <authorList>
            <person name="Sun Q."/>
            <person name="Zhou Y."/>
        </authorList>
    </citation>
    <scope>NUCLEOTIDE SEQUENCE</scope>
    <source>
        <strain evidence="9">CGMCC 1.15493</strain>
    </source>
</reference>
<dbReference type="Pfam" id="PF03454">
    <property type="entry name" value="MoeA_C"/>
    <property type="match status" value="1"/>
</dbReference>
<dbReference type="RefSeq" id="WP_188849468.1">
    <property type="nucleotide sequence ID" value="NZ_BMJJ01000002.1"/>
</dbReference>
<dbReference type="CDD" id="cd00887">
    <property type="entry name" value="MoeA"/>
    <property type="match status" value="1"/>
</dbReference>
<feature type="domain" description="MoaB/Mog" evidence="8">
    <location>
        <begin position="214"/>
        <end position="353"/>
    </location>
</feature>
<dbReference type="Gene3D" id="3.40.980.10">
    <property type="entry name" value="MoaB/Mog-like domain"/>
    <property type="match status" value="1"/>
</dbReference>
<dbReference type="GO" id="GO:0046872">
    <property type="term" value="F:metal ion binding"/>
    <property type="evidence" value="ECO:0007669"/>
    <property type="project" value="UniProtKB-UniRule"/>
</dbReference>
<keyword evidence="10" id="KW-1185">Reference proteome</keyword>
<proteinExistence type="inferred from homology"/>
<dbReference type="NCBIfam" id="NF045515">
    <property type="entry name" value="Glp_gephyrin"/>
    <property type="match status" value="1"/>
</dbReference>
<comment type="caution">
    <text evidence="9">The sequence shown here is derived from an EMBL/GenBank/DDBJ whole genome shotgun (WGS) entry which is preliminary data.</text>
</comment>
<comment type="catalytic activity">
    <reaction evidence="5">
        <text>adenylyl-molybdopterin + molybdate = Mo-molybdopterin + AMP + H(+)</text>
        <dbReference type="Rhea" id="RHEA:35047"/>
        <dbReference type="ChEBI" id="CHEBI:15378"/>
        <dbReference type="ChEBI" id="CHEBI:36264"/>
        <dbReference type="ChEBI" id="CHEBI:62727"/>
        <dbReference type="ChEBI" id="CHEBI:71302"/>
        <dbReference type="ChEBI" id="CHEBI:456215"/>
        <dbReference type="EC" id="2.10.1.1"/>
    </reaction>
</comment>
<dbReference type="Gene3D" id="2.170.190.11">
    <property type="entry name" value="Molybdopterin biosynthesis moea protein, domain 3"/>
    <property type="match status" value="1"/>
</dbReference>
<evidence type="ECO:0000256" key="6">
    <source>
        <dbReference type="RuleBase" id="RU365090"/>
    </source>
</evidence>
<dbReference type="InterPro" id="IPR036425">
    <property type="entry name" value="MoaB/Mog-like_dom_sf"/>
</dbReference>
<dbReference type="PANTHER" id="PTHR10192">
    <property type="entry name" value="MOLYBDOPTERIN BIOSYNTHESIS PROTEIN"/>
    <property type="match status" value="1"/>
</dbReference>
<dbReference type="GO" id="GO:0005737">
    <property type="term" value="C:cytoplasm"/>
    <property type="evidence" value="ECO:0007669"/>
    <property type="project" value="TreeGrafter"/>
</dbReference>
<dbReference type="PANTHER" id="PTHR10192:SF5">
    <property type="entry name" value="GEPHYRIN"/>
    <property type="match status" value="1"/>
</dbReference>
<dbReference type="AlphaFoldDB" id="A0A917D8K9"/>
<dbReference type="SUPFAM" id="SSF53850">
    <property type="entry name" value="Periplasmic binding protein-like II"/>
    <property type="match status" value="1"/>
</dbReference>
<dbReference type="InterPro" id="IPR005110">
    <property type="entry name" value="MoeA_linker/N"/>
</dbReference>
<keyword evidence="6" id="KW-0808">Transferase</keyword>
<comment type="similarity">
    <text evidence="3 6">Belongs to the MoeA family.</text>
</comment>
<name>A0A917D8K9_9HYPH</name>
<evidence type="ECO:0000313" key="10">
    <source>
        <dbReference type="Proteomes" id="UP000613160"/>
    </source>
</evidence>
<keyword evidence="6" id="KW-0460">Magnesium</keyword>
<feature type="region of interest" description="Disordered" evidence="7">
    <location>
        <begin position="1"/>
        <end position="22"/>
    </location>
</feature>